<dbReference type="EMBL" id="GBRH01169220">
    <property type="protein sequence ID" value="JAE28676.1"/>
    <property type="molecule type" value="Transcribed_RNA"/>
</dbReference>
<reference evidence="1" key="2">
    <citation type="journal article" date="2015" name="Data Brief">
        <title>Shoot transcriptome of the giant reed, Arundo donax.</title>
        <authorList>
            <person name="Barrero R.A."/>
            <person name="Guerrero F.D."/>
            <person name="Moolhuijzen P."/>
            <person name="Goolsby J.A."/>
            <person name="Tidwell J."/>
            <person name="Bellgard S.E."/>
            <person name="Bellgard M.I."/>
        </authorList>
    </citation>
    <scope>NUCLEOTIDE SEQUENCE</scope>
    <source>
        <tissue evidence="1">Shoot tissue taken approximately 20 cm above the soil surface</tissue>
    </source>
</reference>
<name>A0A0A9H1G8_ARUDO</name>
<reference evidence="1" key="1">
    <citation type="submission" date="2014-09" db="EMBL/GenBank/DDBJ databases">
        <authorList>
            <person name="Magalhaes I.L.F."/>
            <person name="Oliveira U."/>
            <person name="Santos F.R."/>
            <person name="Vidigal T.H.D.A."/>
            <person name="Brescovit A.D."/>
            <person name="Santos A.J."/>
        </authorList>
    </citation>
    <scope>NUCLEOTIDE SEQUENCE</scope>
    <source>
        <tissue evidence="1">Shoot tissue taken approximately 20 cm above the soil surface</tissue>
    </source>
</reference>
<evidence type="ECO:0000313" key="1">
    <source>
        <dbReference type="EMBL" id="JAE28676.1"/>
    </source>
</evidence>
<sequence>MLCPYNQSLGHDYADTDNMQNCCYDLMSSLSHIVLILMSCRYGN</sequence>
<accession>A0A0A9H1G8</accession>
<proteinExistence type="predicted"/>
<protein>
    <submittedName>
        <fullName evidence="1">Uncharacterized protein</fullName>
    </submittedName>
</protein>
<organism evidence="1">
    <name type="scientific">Arundo donax</name>
    <name type="common">Giant reed</name>
    <name type="synonym">Donax arundinaceus</name>
    <dbReference type="NCBI Taxonomy" id="35708"/>
    <lineage>
        <taxon>Eukaryota</taxon>
        <taxon>Viridiplantae</taxon>
        <taxon>Streptophyta</taxon>
        <taxon>Embryophyta</taxon>
        <taxon>Tracheophyta</taxon>
        <taxon>Spermatophyta</taxon>
        <taxon>Magnoliopsida</taxon>
        <taxon>Liliopsida</taxon>
        <taxon>Poales</taxon>
        <taxon>Poaceae</taxon>
        <taxon>PACMAD clade</taxon>
        <taxon>Arundinoideae</taxon>
        <taxon>Arundineae</taxon>
        <taxon>Arundo</taxon>
    </lineage>
</organism>
<dbReference type="AlphaFoldDB" id="A0A0A9H1G8"/>